<accession>A0A086BJM9</accession>
<proteinExistence type="inferred from homology"/>
<dbReference type="InterPro" id="IPR023171">
    <property type="entry name" value="Na/H_antiporter_dom_sf"/>
</dbReference>
<keyword evidence="6" id="KW-0813">Transport</keyword>
<dbReference type="OrthoDB" id="9808135at2"/>
<dbReference type="eggNOG" id="COG3004">
    <property type="taxonomic scope" value="Bacteria"/>
</dbReference>
<dbReference type="NCBIfam" id="NF007111">
    <property type="entry name" value="PRK09560.1"/>
    <property type="match status" value="1"/>
</dbReference>
<comment type="subcellular location">
    <subcellularLocation>
        <location evidence="1">Cell inner membrane</location>
        <topology evidence="1">Multi-pass membrane protein</topology>
    </subcellularLocation>
    <subcellularLocation>
        <location evidence="6">Cell membrane</location>
        <topology evidence="6">Multi-pass membrane protein</topology>
    </subcellularLocation>
</comment>
<dbReference type="HAMAP" id="MF_01844">
    <property type="entry name" value="NhaA"/>
    <property type="match status" value="1"/>
</dbReference>
<dbReference type="PANTHER" id="PTHR30341">
    <property type="entry name" value="SODIUM ION/PROTON ANTIPORTER NHAA-RELATED"/>
    <property type="match status" value="1"/>
</dbReference>
<feature type="transmembrane region" description="Helical" evidence="6">
    <location>
        <begin position="59"/>
        <end position="77"/>
    </location>
</feature>
<dbReference type="PANTHER" id="PTHR30341:SF0">
    <property type="entry name" value="NA(+)_H(+) ANTIPORTER NHAA"/>
    <property type="match status" value="1"/>
</dbReference>
<keyword evidence="6" id="KW-0739">Sodium transport</keyword>
<dbReference type="NCBIfam" id="NF007112">
    <property type="entry name" value="PRK09561.1"/>
    <property type="match status" value="1"/>
</dbReference>
<feature type="transmembrane region" description="Helical" evidence="6">
    <location>
        <begin position="12"/>
        <end position="32"/>
    </location>
</feature>
<keyword evidence="6" id="KW-0915">Sodium</keyword>
<gene>
    <name evidence="6 7" type="primary">nhaA</name>
    <name evidence="7" type="ORF">IQ37_07390</name>
</gene>
<name>A0A086BJM9_9FLAO</name>
<organism evidence="7 8">
    <name type="scientific">Chryseobacterium piperi</name>
    <dbReference type="NCBI Taxonomy" id="558152"/>
    <lineage>
        <taxon>Bacteria</taxon>
        <taxon>Pseudomonadati</taxon>
        <taxon>Bacteroidota</taxon>
        <taxon>Flavobacteriia</taxon>
        <taxon>Flavobacteriales</taxon>
        <taxon>Weeksellaceae</taxon>
        <taxon>Chryseobacterium group</taxon>
        <taxon>Chryseobacterium</taxon>
    </lineage>
</organism>
<dbReference type="AlphaFoldDB" id="A0A086BJM9"/>
<keyword evidence="2 6" id="KW-1003">Cell membrane</keyword>
<feature type="transmembrane region" description="Helical" evidence="6">
    <location>
        <begin position="98"/>
        <end position="115"/>
    </location>
</feature>
<evidence type="ECO:0000256" key="3">
    <source>
        <dbReference type="ARBA" id="ARBA00022692"/>
    </source>
</evidence>
<keyword evidence="3 6" id="KW-0812">Transmembrane</keyword>
<evidence type="ECO:0000313" key="7">
    <source>
        <dbReference type="EMBL" id="KFF29143.1"/>
    </source>
</evidence>
<feature type="transmembrane region" description="Helical" evidence="6">
    <location>
        <begin position="324"/>
        <end position="350"/>
    </location>
</feature>
<comment type="caution">
    <text evidence="7">The sequence shown here is derived from an EMBL/GenBank/DDBJ whole genome shotgun (WGS) entry which is preliminary data.</text>
</comment>
<feature type="transmembrane region" description="Helical" evidence="6">
    <location>
        <begin position="153"/>
        <end position="174"/>
    </location>
</feature>
<comment type="catalytic activity">
    <reaction evidence="6">
        <text>Na(+)(in) + 2 H(+)(out) = Na(+)(out) + 2 H(+)(in)</text>
        <dbReference type="Rhea" id="RHEA:29251"/>
        <dbReference type="ChEBI" id="CHEBI:15378"/>
        <dbReference type="ChEBI" id="CHEBI:29101"/>
    </reaction>
</comment>
<dbReference type="KEGG" id="cpip:CJF12_06815"/>
<evidence type="ECO:0000256" key="6">
    <source>
        <dbReference type="HAMAP-Rule" id="MF_01844"/>
    </source>
</evidence>
<comment type="similarity">
    <text evidence="6">Belongs to the NhaA Na(+)/H(+) (TC 2.A.33) antiporter family.</text>
</comment>
<protein>
    <recommendedName>
        <fullName evidence="6">Na(+)/H(+) antiporter NhaA</fullName>
    </recommendedName>
    <alternativeName>
        <fullName evidence="6">Sodium/proton antiporter NhaA</fullName>
    </alternativeName>
</protein>
<feature type="transmembrane region" description="Helical" evidence="6">
    <location>
        <begin position="255"/>
        <end position="276"/>
    </location>
</feature>
<feature type="transmembrane region" description="Helical" evidence="6">
    <location>
        <begin position="362"/>
        <end position="381"/>
    </location>
</feature>
<evidence type="ECO:0000313" key="8">
    <source>
        <dbReference type="Proteomes" id="UP000028709"/>
    </source>
</evidence>
<dbReference type="NCBIfam" id="TIGR00773">
    <property type="entry name" value="NhaA"/>
    <property type="match status" value="1"/>
</dbReference>
<keyword evidence="6" id="KW-0406">Ion transport</keyword>
<dbReference type="EMBL" id="JPRJ01000009">
    <property type="protein sequence ID" value="KFF29143.1"/>
    <property type="molecule type" value="Genomic_DNA"/>
</dbReference>
<evidence type="ECO:0000256" key="4">
    <source>
        <dbReference type="ARBA" id="ARBA00022989"/>
    </source>
</evidence>
<keyword evidence="4 6" id="KW-1133">Transmembrane helix</keyword>
<sequence length="401" mass="43789">MNLSIYFKKFFNNNLCSGIILIFCVVASLLIANSSLGEGLDNFIHKEIGTPLFGLKFPIHIWINDGLMAIFFLLVGLEIKRELVEGELSSFKNASLPIFAAVGGMLVPATIYALFNSGTEYSNGWGIPMATDIAFSLALISMLGSKIPNSIKIFLAALAIVDDLGAILVIAIFYTEQIHWSYLALSAGVVVLLFLLNFLKVTKIIFYIIPGLFLWYFLHHSGIHATIAGVLLALSIPTNASNVEISPLEKLEHTLHIPVSFLIMPIFALTNTNIVFHDGMVEGLASTLGLGIIGGLVLGKLIGINLFSFIAIKLKLSKLPYNSTWAHMIGVGLLAGIGFTMSIFIALLSFKERYEIQEEAKFAILIASLLSAVLGVIILSMSSKKNKLINEDEENDFEDDE</sequence>
<keyword evidence="8" id="KW-1185">Reference proteome</keyword>
<dbReference type="Pfam" id="PF06965">
    <property type="entry name" value="Na_H_antiport_1"/>
    <property type="match status" value="1"/>
</dbReference>
<feature type="transmembrane region" description="Helical" evidence="6">
    <location>
        <begin position="288"/>
        <end position="312"/>
    </location>
</feature>
<feature type="transmembrane region" description="Helical" evidence="6">
    <location>
        <begin position="121"/>
        <end position="141"/>
    </location>
</feature>
<keyword evidence="6" id="KW-0050">Antiport</keyword>
<dbReference type="Gene3D" id="1.20.1530.10">
    <property type="entry name" value="Na+/H+ antiporter like domain"/>
    <property type="match status" value="1"/>
</dbReference>
<dbReference type="InterPro" id="IPR004670">
    <property type="entry name" value="NhaA"/>
</dbReference>
<feature type="transmembrane region" description="Helical" evidence="6">
    <location>
        <begin position="180"/>
        <end position="199"/>
    </location>
</feature>
<dbReference type="RefSeq" id="WP_034683225.1">
    <property type="nucleotide sequence ID" value="NZ_CP023049.2"/>
</dbReference>
<dbReference type="GO" id="GO:0006885">
    <property type="term" value="P:regulation of pH"/>
    <property type="evidence" value="ECO:0007669"/>
    <property type="project" value="UniProtKB-UniRule"/>
</dbReference>
<dbReference type="GO" id="GO:0005886">
    <property type="term" value="C:plasma membrane"/>
    <property type="evidence" value="ECO:0007669"/>
    <property type="project" value="UniProtKB-SubCell"/>
</dbReference>
<dbReference type="STRING" id="558152.IQ37_07390"/>
<dbReference type="Proteomes" id="UP000028709">
    <property type="component" value="Unassembled WGS sequence"/>
</dbReference>
<feature type="transmembrane region" description="Helical" evidence="6">
    <location>
        <begin position="211"/>
        <end position="235"/>
    </location>
</feature>
<evidence type="ECO:0000256" key="1">
    <source>
        <dbReference type="ARBA" id="ARBA00004429"/>
    </source>
</evidence>
<keyword evidence="5 6" id="KW-0472">Membrane</keyword>
<evidence type="ECO:0000256" key="2">
    <source>
        <dbReference type="ARBA" id="ARBA00022475"/>
    </source>
</evidence>
<reference evidence="7 8" key="1">
    <citation type="submission" date="2014-07" db="EMBL/GenBank/DDBJ databases">
        <title>Genome of Chryseobacterium piperi CTM.</title>
        <authorList>
            <person name="Pipes S.E."/>
            <person name="Stropko S.J."/>
            <person name="Newman J.D."/>
        </authorList>
    </citation>
    <scope>NUCLEOTIDE SEQUENCE [LARGE SCALE GENOMIC DNA]</scope>
    <source>
        <strain evidence="7 8">CTM</strain>
    </source>
</reference>
<dbReference type="GO" id="GO:0015385">
    <property type="term" value="F:sodium:proton antiporter activity"/>
    <property type="evidence" value="ECO:0007669"/>
    <property type="project" value="UniProtKB-UniRule"/>
</dbReference>
<evidence type="ECO:0000256" key="5">
    <source>
        <dbReference type="ARBA" id="ARBA00023136"/>
    </source>
</evidence>
<comment type="function">
    <text evidence="6">Na(+)/H(+) antiporter that extrudes sodium in exchange for external protons.</text>
</comment>